<evidence type="ECO:0000259" key="2">
    <source>
        <dbReference type="PROSITE" id="PS50943"/>
    </source>
</evidence>
<dbReference type="Proteomes" id="UP000575083">
    <property type="component" value="Unassembled WGS sequence"/>
</dbReference>
<keyword evidence="1" id="KW-0238">DNA-binding</keyword>
<dbReference type="GO" id="GO:0003700">
    <property type="term" value="F:DNA-binding transcription factor activity"/>
    <property type="evidence" value="ECO:0007669"/>
    <property type="project" value="TreeGrafter"/>
</dbReference>
<dbReference type="CDD" id="cd00093">
    <property type="entry name" value="HTH_XRE"/>
    <property type="match status" value="1"/>
</dbReference>
<dbReference type="CDD" id="cd02209">
    <property type="entry name" value="cupin_XRE_C"/>
    <property type="match status" value="1"/>
</dbReference>
<proteinExistence type="predicted"/>
<organism evidence="3 4">
    <name type="scientific">Acidovorax soli</name>
    <dbReference type="NCBI Taxonomy" id="592050"/>
    <lineage>
        <taxon>Bacteria</taxon>
        <taxon>Pseudomonadati</taxon>
        <taxon>Pseudomonadota</taxon>
        <taxon>Betaproteobacteria</taxon>
        <taxon>Burkholderiales</taxon>
        <taxon>Comamonadaceae</taxon>
        <taxon>Acidovorax</taxon>
    </lineage>
</organism>
<dbReference type="InterPro" id="IPR050807">
    <property type="entry name" value="TransReg_Diox_bact_type"/>
</dbReference>
<dbReference type="RefSeq" id="WP_221480353.1">
    <property type="nucleotide sequence ID" value="NZ_JACHLK010000013.1"/>
</dbReference>
<dbReference type="PANTHER" id="PTHR46797:SF10">
    <property type="entry name" value="BLR1115 PROTEIN"/>
    <property type="match status" value="1"/>
</dbReference>
<dbReference type="Pfam" id="PF01381">
    <property type="entry name" value="HTH_3"/>
    <property type="match status" value="1"/>
</dbReference>
<sequence length="193" mass="21182">MSTKVDDPIDSLSQRIGMRVRIEREERGWSLTDLAAHSGVSRAMVHKLERGESSPTATLLARLSGAFGLSMSQLIARAEAKEGRLLRQADQPVWTDPQTHYVRRHVSPPSDLPLDLVQVELPAGARVPMPASAYIAQRQLIWVLQGALVFMEGDARHAMEAGDCLELGPPADCEFRNETAAPCSYAVVVLRKS</sequence>
<dbReference type="InterPro" id="IPR010982">
    <property type="entry name" value="Lambda_DNA-bd_dom_sf"/>
</dbReference>
<comment type="caution">
    <text evidence="3">The sequence shown here is derived from an EMBL/GenBank/DDBJ whole genome shotgun (WGS) entry which is preliminary data.</text>
</comment>
<dbReference type="AlphaFoldDB" id="A0A7X0PIC5"/>
<keyword evidence="4" id="KW-1185">Reference proteome</keyword>
<name>A0A7X0PIC5_9BURK</name>
<dbReference type="Gene3D" id="1.10.260.40">
    <property type="entry name" value="lambda repressor-like DNA-binding domains"/>
    <property type="match status" value="1"/>
</dbReference>
<gene>
    <name evidence="3" type="ORF">HNP48_005208</name>
</gene>
<dbReference type="PANTHER" id="PTHR46797">
    <property type="entry name" value="HTH-TYPE TRANSCRIPTIONAL REGULATOR"/>
    <property type="match status" value="1"/>
</dbReference>
<dbReference type="InterPro" id="IPR014710">
    <property type="entry name" value="RmlC-like_jellyroll"/>
</dbReference>
<dbReference type="PROSITE" id="PS50943">
    <property type="entry name" value="HTH_CROC1"/>
    <property type="match status" value="1"/>
</dbReference>
<evidence type="ECO:0000313" key="4">
    <source>
        <dbReference type="Proteomes" id="UP000575083"/>
    </source>
</evidence>
<dbReference type="SMART" id="SM00530">
    <property type="entry name" value="HTH_XRE"/>
    <property type="match status" value="1"/>
</dbReference>
<dbReference type="GO" id="GO:0003677">
    <property type="term" value="F:DNA binding"/>
    <property type="evidence" value="ECO:0007669"/>
    <property type="project" value="UniProtKB-KW"/>
</dbReference>
<dbReference type="GO" id="GO:0005829">
    <property type="term" value="C:cytosol"/>
    <property type="evidence" value="ECO:0007669"/>
    <property type="project" value="TreeGrafter"/>
</dbReference>
<dbReference type="InterPro" id="IPR011051">
    <property type="entry name" value="RmlC_Cupin_sf"/>
</dbReference>
<dbReference type="Gene3D" id="2.60.120.10">
    <property type="entry name" value="Jelly Rolls"/>
    <property type="match status" value="1"/>
</dbReference>
<evidence type="ECO:0000256" key="1">
    <source>
        <dbReference type="ARBA" id="ARBA00023125"/>
    </source>
</evidence>
<dbReference type="InterPro" id="IPR001387">
    <property type="entry name" value="Cro/C1-type_HTH"/>
</dbReference>
<reference evidence="3 4" key="1">
    <citation type="submission" date="2020-08" db="EMBL/GenBank/DDBJ databases">
        <title>Functional genomics of gut bacteria from endangered species of beetles.</title>
        <authorList>
            <person name="Carlos-Shanley C."/>
        </authorList>
    </citation>
    <scope>NUCLEOTIDE SEQUENCE [LARGE SCALE GENOMIC DNA]</scope>
    <source>
        <strain evidence="3 4">S00198</strain>
    </source>
</reference>
<accession>A0A7X0PIC5</accession>
<dbReference type="SUPFAM" id="SSF51182">
    <property type="entry name" value="RmlC-like cupins"/>
    <property type="match status" value="1"/>
</dbReference>
<dbReference type="EMBL" id="JACHLK010000013">
    <property type="protein sequence ID" value="MBB6562495.1"/>
    <property type="molecule type" value="Genomic_DNA"/>
</dbReference>
<dbReference type="SUPFAM" id="SSF47413">
    <property type="entry name" value="lambda repressor-like DNA-binding domains"/>
    <property type="match status" value="1"/>
</dbReference>
<evidence type="ECO:0000313" key="3">
    <source>
        <dbReference type="EMBL" id="MBB6562495.1"/>
    </source>
</evidence>
<protein>
    <submittedName>
        <fullName evidence="3">Transcriptional regulator with XRE-family HTH domain</fullName>
    </submittedName>
</protein>
<feature type="domain" description="HTH cro/C1-type" evidence="2">
    <location>
        <begin position="20"/>
        <end position="74"/>
    </location>
</feature>